<evidence type="ECO:0000313" key="1">
    <source>
        <dbReference type="EMBL" id="GAI82921.1"/>
    </source>
</evidence>
<proteinExistence type="predicted"/>
<gene>
    <name evidence="1" type="ORF">S12H4_21386</name>
</gene>
<sequence length="68" mass="7743">KIIMVNGDIRWCNVTNTDLVKAGQTACDMVIRLTHIHRVVFNSAKNDDYVVTRPGKKQVLAFVRITEE</sequence>
<dbReference type="AlphaFoldDB" id="X1SUV2"/>
<name>X1SUV2_9ZZZZ</name>
<protein>
    <submittedName>
        <fullName evidence="1">Uncharacterized protein</fullName>
    </submittedName>
</protein>
<feature type="non-terminal residue" evidence="1">
    <location>
        <position position="1"/>
    </location>
</feature>
<dbReference type="EMBL" id="BARW01010993">
    <property type="protein sequence ID" value="GAI82921.1"/>
    <property type="molecule type" value="Genomic_DNA"/>
</dbReference>
<reference evidence="1" key="1">
    <citation type="journal article" date="2014" name="Front. Microbiol.">
        <title>High frequency of phylogenetically diverse reductive dehalogenase-homologous genes in deep subseafloor sedimentary metagenomes.</title>
        <authorList>
            <person name="Kawai M."/>
            <person name="Futagami T."/>
            <person name="Toyoda A."/>
            <person name="Takaki Y."/>
            <person name="Nishi S."/>
            <person name="Hori S."/>
            <person name="Arai W."/>
            <person name="Tsubouchi T."/>
            <person name="Morono Y."/>
            <person name="Uchiyama I."/>
            <person name="Ito T."/>
            <person name="Fujiyama A."/>
            <person name="Inagaki F."/>
            <person name="Takami H."/>
        </authorList>
    </citation>
    <scope>NUCLEOTIDE SEQUENCE</scope>
    <source>
        <strain evidence="1">Expedition CK06-06</strain>
    </source>
</reference>
<comment type="caution">
    <text evidence="1">The sequence shown here is derived from an EMBL/GenBank/DDBJ whole genome shotgun (WGS) entry which is preliminary data.</text>
</comment>
<organism evidence="1">
    <name type="scientific">marine sediment metagenome</name>
    <dbReference type="NCBI Taxonomy" id="412755"/>
    <lineage>
        <taxon>unclassified sequences</taxon>
        <taxon>metagenomes</taxon>
        <taxon>ecological metagenomes</taxon>
    </lineage>
</organism>
<accession>X1SUV2</accession>